<dbReference type="AlphaFoldDB" id="A0A5B2XBZ2"/>
<dbReference type="RefSeq" id="WP_149851193.1">
    <property type="nucleotide sequence ID" value="NZ_VUOB01000036.1"/>
</dbReference>
<reference evidence="4 5" key="1">
    <citation type="submission" date="2019-09" db="EMBL/GenBank/DDBJ databases">
        <title>Goodfellowia gen. nov., a new genus of the Pseudonocardineae related to Actinoalloteichus, containing Goodfellowia coeruleoviolacea gen. nov., comb. nov. gen. nov., comb. nov.</title>
        <authorList>
            <person name="Labeda D."/>
        </authorList>
    </citation>
    <scope>NUCLEOTIDE SEQUENCE [LARGE SCALE GENOMIC DNA]</scope>
    <source>
        <strain evidence="4 5">AN110305</strain>
    </source>
</reference>
<reference evidence="4 5" key="2">
    <citation type="submission" date="2019-09" db="EMBL/GenBank/DDBJ databases">
        <authorList>
            <person name="Jin C."/>
        </authorList>
    </citation>
    <scope>NUCLEOTIDE SEQUENCE [LARGE SCALE GENOMIC DNA]</scope>
    <source>
        <strain evidence="4 5">AN110305</strain>
    </source>
</reference>
<dbReference type="Proteomes" id="UP000323454">
    <property type="component" value="Unassembled WGS sequence"/>
</dbReference>
<evidence type="ECO:0000313" key="5">
    <source>
        <dbReference type="Proteomes" id="UP000323454"/>
    </source>
</evidence>
<protein>
    <submittedName>
        <fullName evidence="4">SRPBCC domain-containing protein</fullName>
    </submittedName>
</protein>
<sequence length="182" mass="20407">MTYTVHHVAVLPHPATAVWEKLFDPDAATGWLGVAASLMPERDGAAFCWFYDAGSRLPTAHVGRVLTLDRPHRLVLLLQLPTCLVESTVTIELAELEANRTRLTLQHDGFPEDGVGPFEYDGWAHSWEHHLELLGPVRVRQHARLRRVGRRPGSWGRGAPEYRRPRGQDDSSPRCPQGAGRQ</sequence>
<comment type="caution">
    <text evidence="4">The sequence shown here is derived from an EMBL/GenBank/DDBJ whole genome shotgun (WGS) entry which is preliminary data.</text>
</comment>
<feature type="compositionally biased region" description="Basic and acidic residues" evidence="2">
    <location>
        <begin position="160"/>
        <end position="172"/>
    </location>
</feature>
<evidence type="ECO:0000256" key="1">
    <source>
        <dbReference type="ARBA" id="ARBA00006817"/>
    </source>
</evidence>
<evidence type="ECO:0000256" key="2">
    <source>
        <dbReference type="SAM" id="MobiDB-lite"/>
    </source>
</evidence>
<organism evidence="4 5">
    <name type="scientific">Solihabitans fulvus</name>
    <dbReference type="NCBI Taxonomy" id="1892852"/>
    <lineage>
        <taxon>Bacteria</taxon>
        <taxon>Bacillati</taxon>
        <taxon>Actinomycetota</taxon>
        <taxon>Actinomycetes</taxon>
        <taxon>Pseudonocardiales</taxon>
        <taxon>Pseudonocardiaceae</taxon>
        <taxon>Solihabitans</taxon>
    </lineage>
</organism>
<dbReference type="SUPFAM" id="SSF55961">
    <property type="entry name" value="Bet v1-like"/>
    <property type="match status" value="1"/>
</dbReference>
<dbReference type="InterPro" id="IPR023393">
    <property type="entry name" value="START-like_dom_sf"/>
</dbReference>
<name>A0A5B2XBZ2_9PSEU</name>
<dbReference type="EMBL" id="VUOB01000036">
    <property type="protein sequence ID" value="KAA2260469.1"/>
    <property type="molecule type" value="Genomic_DNA"/>
</dbReference>
<accession>A0A5B2XBZ2</accession>
<dbReference type="InterPro" id="IPR013538">
    <property type="entry name" value="ASHA1/2-like_C"/>
</dbReference>
<feature type="region of interest" description="Disordered" evidence="2">
    <location>
        <begin position="149"/>
        <end position="182"/>
    </location>
</feature>
<dbReference type="Pfam" id="PF08327">
    <property type="entry name" value="AHSA1"/>
    <property type="match status" value="1"/>
</dbReference>
<dbReference type="OrthoDB" id="9803476at2"/>
<dbReference type="Gene3D" id="3.30.530.20">
    <property type="match status" value="1"/>
</dbReference>
<gene>
    <name evidence="4" type="ORF">F0L68_20260</name>
</gene>
<comment type="similarity">
    <text evidence="1">Belongs to the AHA1 family.</text>
</comment>
<dbReference type="CDD" id="cd07814">
    <property type="entry name" value="SRPBCC_CalC_Aha1-like"/>
    <property type="match status" value="1"/>
</dbReference>
<feature type="domain" description="Activator of Hsp90 ATPase homologue 1/2-like C-terminal" evidence="3">
    <location>
        <begin position="13"/>
        <end position="130"/>
    </location>
</feature>
<keyword evidence="5" id="KW-1185">Reference proteome</keyword>
<evidence type="ECO:0000313" key="4">
    <source>
        <dbReference type="EMBL" id="KAA2260469.1"/>
    </source>
</evidence>
<proteinExistence type="inferred from homology"/>
<evidence type="ECO:0000259" key="3">
    <source>
        <dbReference type="Pfam" id="PF08327"/>
    </source>
</evidence>